<dbReference type="InterPro" id="IPR030963">
    <property type="entry name" value="DHQ_synth_fam"/>
</dbReference>
<evidence type="ECO:0000256" key="8">
    <source>
        <dbReference type="ARBA" id="ARBA00013031"/>
    </source>
</evidence>
<comment type="pathway">
    <text evidence="6 19">Metabolic intermediate biosynthesis; chorismate biosynthesis; chorismate from D-erythrose 4-phosphate and phosphoenolpyruvate: step 2/7.</text>
</comment>
<name>A0A5M6HR17_9HYPH</name>
<accession>A0A5M6HR17</accession>
<evidence type="ECO:0000256" key="1">
    <source>
        <dbReference type="ARBA" id="ARBA00001393"/>
    </source>
</evidence>
<evidence type="ECO:0000256" key="10">
    <source>
        <dbReference type="ARBA" id="ARBA00022490"/>
    </source>
</evidence>
<evidence type="ECO:0000256" key="6">
    <source>
        <dbReference type="ARBA" id="ARBA00004661"/>
    </source>
</evidence>
<dbReference type="InterPro" id="IPR030960">
    <property type="entry name" value="DHQS/DOIS_N"/>
</dbReference>
<evidence type="ECO:0000256" key="15">
    <source>
        <dbReference type="ARBA" id="ARBA00023027"/>
    </source>
</evidence>
<comment type="similarity">
    <text evidence="7 19">Belongs to the sugar phosphate cyclases superfamily. Dehydroquinate synthase family.</text>
</comment>
<dbReference type="InterPro" id="IPR056179">
    <property type="entry name" value="DHQS_C"/>
</dbReference>
<feature type="binding site" evidence="19">
    <location>
        <position position="194"/>
    </location>
    <ligand>
        <name>Zn(2+)</name>
        <dbReference type="ChEBI" id="CHEBI:29105"/>
    </ligand>
</feature>
<protein>
    <recommendedName>
        <fullName evidence="9 19">3-dehydroquinate synthase</fullName>
        <shortName evidence="19">DHQS</shortName>
        <ecNumber evidence="8 19">4.2.3.4</ecNumber>
    </recommendedName>
</protein>
<evidence type="ECO:0000256" key="7">
    <source>
        <dbReference type="ARBA" id="ARBA00005412"/>
    </source>
</evidence>
<dbReference type="GO" id="GO:0008652">
    <property type="term" value="P:amino acid biosynthetic process"/>
    <property type="evidence" value="ECO:0007669"/>
    <property type="project" value="UniProtKB-KW"/>
</dbReference>
<evidence type="ECO:0000313" key="23">
    <source>
        <dbReference type="Proteomes" id="UP000323886"/>
    </source>
</evidence>
<comment type="subcellular location">
    <subcellularLocation>
        <location evidence="5 19">Cytoplasm</location>
    </subcellularLocation>
</comment>
<reference evidence="22 23" key="1">
    <citation type="submission" date="2019-09" db="EMBL/GenBank/DDBJ databases">
        <title>Draft Whole-Genome sequence of Blastochloris sulfoviridis DSM 729.</title>
        <authorList>
            <person name="Meyer T.E."/>
            <person name="Kyndt J.A."/>
        </authorList>
    </citation>
    <scope>NUCLEOTIDE SEQUENCE [LARGE SCALE GENOMIC DNA]</scope>
    <source>
        <strain evidence="22 23">DSM 729</strain>
    </source>
</reference>
<comment type="caution">
    <text evidence="19">Lacks conserved residue(s) required for the propagation of feature annotation.</text>
</comment>
<dbReference type="UniPathway" id="UPA00053">
    <property type="reaction ID" value="UER00085"/>
</dbReference>
<evidence type="ECO:0000256" key="9">
    <source>
        <dbReference type="ARBA" id="ARBA00017684"/>
    </source>
</evidence>
<dbReference type="GO" id="GO:0009073">
    <property type="term" value="P:aromatic amino acid family biosynthetic process"/>
    <property type="evidence" value="ECO:0007669"/>
    <property type="project" value="UniProtKB-KW"/>
</dbReference>
<dbReference type="NCBIfam" id="TIGR01357">
    <property type="entry name" value="aroB"/>
    <property type="match status" value="1"/>
</dbReference>
<dbReference type="GO" id="GO:0003856">
    <property type="term" value="F:3-dehydroquinate synthase activity"/>
    <property type="evidence" value="ECO:0007669"/>
    <property type="project" value="UniProtKB-UniRule"/>
</dbReference>
<feature type="binding site" evidence="19">
    <location>
        <position position="256"/>
    </location>
    <ligand>
        <name>Zn(2+)</name>
        <dbReference type="ChEBI" id="CHEBI:29105"/>
    </ligand>
</feature>
<comment type="cofactor">
    <cofactor evidence="3">
        <name>Zn(2+)</name>
        <dbReference type="ChEBI" id="CHEBI:29105"/>
    </cofactor>
</comment>
<dbReference type="SUPFAM" id="SSF56796">
    <property type="entry name" value="Dehydroquinate synthase-like"/>
    <property type="match status" value="1"/>
</dbReference>
<keyword evidence="23" id="KW-1185">Reference proteome</keyword>
<evidence type="ECO:0000256" key="4">
    <source>
        <dbReference type="ARBA" id="ARBA00003485"/>
    </source>
</evidence>
<dbReference type="AlphaFoldDB" id="A0A5M6HR17"/>
<comment type="function">
    <text evidence="4 19">Catalyzes the conversion of 3-deoxy-D-arabino-heptulosonate 7-phosphate (DAHP) to dehydroquinate (DHQ).</text>
</comment>
<keyword evidence="15 19" id="KW-0520">NAD</keyword>
<keyword evidence="13 19" id="KW-0547">Nucleotide-binding</keyword>
<gene>
    <name evidence="19" type="primary">aroB</name>
    <name evidence="22" type="ORF">F1193_13310</name>
</gene>
<keyword evidence="14 19" id="KW-0862">Zinc</keyword>
<dbReference type="OrthoDB" id="9806583at2"/>
<dbReference type="CDD" id="cd08195">
    <property type="entry name" value="DHQS"/>
    <property type="match status" value="1"/>
</dbReference>
<evidence type="ECO:0000256" key="2">
    <source>
        <dbReference type="ARBA" id="ARBA00001911"/>
    </source>
</evidence>
<sequence length="382" mass="39721">MTETSTPTAARRLRVDLAARSYDILIGPNLIDAAGAEIAARRPGARLAIVADETVANLYLARIEAAFAQANLPATAIRVAPGEGSKSFAVFERVVEALIDARIERGDLVVALGGGVIGDLAGFAASVVRRGVDFVQVPTTLLSQVDSSVGGKTGINSAHGKNLVGAFHQPVLVLADTAALDTLPPREFRAGYAEVAKYGLIDDAAFFAELESNWREVFAGGPARLDAIETSCRAKAAIVGRDERESGERALLNLGHTFGHALEKATGFSGRLLHGEAVALGMAQAFRFSARLGLCAPSVAQRVEDHLAEVGLPTRLNQVAGGVGPVDGLMDAIAQDKKVARGALTFILARGVGGAFVARDVAPDAVKAFLEAETLEAEAAPA</sequence>
<dbReference type="Pfam" id="PF24621">
    <property type="entry name" value="DHQS_C"/>
    <property type="match status" value="1"/>
</dbReference>
<dbReference type="InterPro" id="IPR016037">
    <property type="entry name" value="DHQ_synth_AroB"/>
</dbReference>
<evidence type="ECO:0000256" key="17">
    <source>
        <dbReference type="ARBA" id="ARBA00023239"/>
    </source>
</evidence>
<keyword evidence="17 19" id="KW-0456">Lyase</keyword>
<dbReference type="Gene3D" id="3.40.50.1970">
    <property type="match status" value="1"/>
</dbReference>
<dbReference type="EMBL" id="VWPL01000027">
    <property type="protein sequence ID" value="KAA5598290.1"/>
    <property type="molecule type" value="Genomic_DNA"/>
</dbReference>
<dbReference type="Proteomes" id="UP000323886">
    <property type="component" value="Unassembled WGS sequence"/>
</dbReference>
<evidence type="ECO:0000256" key="3">
    <source>
        <dbReference type="ARBA" id="ARBA00001947"/>
    </source>
</evidence>
<comment type="catalytic activity">
    <reaction evidence="1 19">
        <text>7-phospho-2-dehydro-3-deoxy-D-arabino-heptonate = 3-dehydroquinate + phosphate</text>
        <dbReference type="Rhea" id="RHEA:21968"/>
        <dbReference type="ChEBI" id="CHEBI:32364"/>
        <dbReference type="ChEBI" id="CHEBI:43474"/>
        <dbReference type="ChEBI" id="CHEBI:58394"/>
        <dbReference type="EC" id="4.2.3.4"/>
    </reaction>
</comment>
<proteinExistence type="inferred from homology"/>
<dbReference type="InterPro" id="IPR050071">
    <property type="entry name" value="Dehydroquinate_synthase"/>
</dbReference>
<evidence type="ECO:0000259" key="20">
    <source>
        <dbReference type="Pfam" id="PF01761"/>
    </source>
</evidence>
<dbReference type="FunFam" id="3.40.50.1970:FF:000007">
    <property type="entry name" value="Pentafunctional AROM polypeptide"/>
    <property type="match status" value="1"/>
</dbReference>
<dbReference type="GO" id="GO:0009423">
    <property type="term" value="P:chorismate biosynthetic process"/>
    <property type="evidence" value="ECO:0007669"/>
    <property type="project" value="UniProtKB-UniRule"/>
</dbReference>
<dbReference type="PIRSF" id="PIRSF001455">
    <property type="entry name" value="DHQ_synth"/>
    <property type="match status" value="1"/>
</dbReference>
<feature type="binding site" evidence="19">
    <location>
        <begin position="139"/>
        <end position="140"/>
    </location>
    <ligand>
        <name>NAD(+)</name>
        <dbReference type="ChEBI" id="CHEBI:57540"/>
    </ligand>
</feature>
<dbReference type="GO" id="GO:0005737">
    <property type="term" value="C:cytoplasm"/>
    <property type="evidence" value="ECO:0007669"/>
    <property type="project" value="UniProtKB-SubCell"/>
</dbReference>
<evidence type="ECO:0000256" key="11">
    <source>
        <dbReference type="ARBA" id="ARBA00022605"/>
    </source>
</evidence>
<evidence type="ECO:0000256" key="16">
    <source>
        <dbReference type="ARBA" id="ARBA00023141"/>
    </source>
</evidence>
<organism evidence="22 23">
    <name type="scientific">Blastochloris sulfoviridis</name>
    <dbReference type="NCBI Taxonomy" id="50712"/>
    <lineage>
        <taxon>Bacteria</taxon>
        <taxon>Pseudomonadati</taxon>
        <taxon>Pseudomonadota</taxon>
        <taxon>Alphaproteobacteria</taxon>
        <taxon>Hyphomicrobiales</taxon>
        <taxon>Blastochloridaceae</taxon>
        <taxon>Blastochloris</taxon>
    </lineage>
</organism>
<keyword evidence="16 19" id="KW-0057">Aromatic amino acid biosynthesis</keyword>
<comment type="cofactor">
    <cofactor evidence="19">
        <name>Co(2+)</name>
        <dbReference type="ChEBI" id="CHEBI:48828"/>
    </cofactor>
    <cofactor evidence="19">
        <name>Zn(2+)</name>
        <dbReference type="ChEBI" id="CHEBI:29105"/>
    </cofactor>
    <text evidence="19">Binds 1 divalent metal cation per subunit. Can use either Co(2+) or Zn(2+).</text>
</comment>
<comment type="caution">
    <text evidence="22">The sequence shown here is derived from an EMBL/GenBank/DDBJ whole genome shotgun (WGS) entry which is preliminary data.</text>
</comment>
<evidence type="ECO:0000256" key="19">
    <source>
        <dbReference type="HAMAP-Rule" id="MF_00110"/>
    </source>
</evidence>
<keyword evidence="10 19" id="KW-0963">Cytoplasm</keyword>
<dbReference type="GO" id="GO:0046872">
    <property type="term" value="F:metal ion binding"/>
    <property type="evidence" value="ECO:0007669"/>
    <property type="project" value="UniProtKB-KW"/>
</dbReference>
<evidence type="ECO:0000256" key="18">
    <source>
        <dbReference type="ARBA" id="ARBA00023285"/>
    </source>
</evidence>
<feature type="binding site" evidence="19">
    <location>
        <position position="152"/>
    </location>
    <ligand>
        <name>NAD(+)</name>
        <dbReference type="ChEBI" id="CHEBI:57540"/>
    </ligand>
</feature>
<feature type="domain" description="3-dehydroquinate synthase N-terminal" evidence="20">
    <location>
        <begin position="77"/>
        <end position="189"/>
    </location>
</feature>
<feature type="domain" description="3-dehydroquinate synthase C-terminal" evidence="21">
    <location>
        <begin position="191"/>
        <end position="339"/>
    </location>
</feature>
<dbReference type="EC" id="4.2.3.4" evidence="8 19"/>
<dbReference type="Gene3D" id="1.20.1090.10">
    <property type="entry name" value="Dehydroquinate synthase-like - alpha domain"/>
    <property type="match status" value="1"/>
</dbReference>
<evidence type="ECO:0000256" key="13">
    <source>
        <dbReference type="ARBA" id="ARBA00022741"/>
    </source>
</evidence>
<dbReference type="RefSeq" id="WP_150098295.1">
    <property type="nucleotide sequence ID" value="NZ_VWPL01000027.1"/>
</dbReference>
<dbReference type="HAMAP" id="MF_00110">
    <property type="entry name" value="DHQ_synthase"/>
    <property type="match status" value="1"/>
</dbReference>
<feature type="binding site" evidence="19">
    <location>
        <position position="274"/>
    </location>
    <ligand>
        <name>Zn(2+)</name>
        <dbReference type="ChEBI" id="CHEBI:29105"/>
    </ligand>
</feature>
<comment type="cofactor">
    <cofactor evidence="2 19">
        <name>NAD(+)</name>
        <dbReference type="ChEBI" id="CHEBI:57540"/>
    </cofactor>
</comment>
<keyword evidence="18 19" id="KW-0170">Cobalt</keyword>
<dbReference type="PANTHER" id="PTHR43622">
    <property type="entry name" value="3-DEHYDROQUINATE SYNTHASE"/>
    <property type="match status" value="1"/>
</dbReference>
<dbReference type="GO" id="GO:0000166">
    <property type="term" value="F:nucleotide binding"/>
    <property type="evidence" value="ECO:0007669"/>
    <property type="project" value="UniProtKB-KW"/>
</dbReference>
<evidence type="ECO:0000256" key="5">
    <source>
        <dbReference type="ARBA" id="ARBA00004496"/>
    </source>
</evidence>
<keyword evidence="11 19" id="KW-0028">Amino-acid biosynthesis</keyword>
<keyword evidence="12 19" id="KW-0479">Metal-binding</keyword>
<feature type="binding site" evidence="19">
    <location>
        <position position="161"/>
    </location>
    <ligand>
        <name>NAD(+)</name>
        <dbReference type="ChEBI" id="CHEBI:57540"/>
    </ligand>
</feature>
<evidence type="ECO:0000256" key="14">
    <source>
        <dbReference type="ARBA" id="ARBA00022833"/>
    </source>
</evidence>
<dbReference type="Pfam" id="PF01761">
    <property type="entry name" value="DHQ_synthase"/>
    <property type="match status" value="1"/>
</dbReference>
<dbReference type="PANTHER" id="PTHR43622:SF7">
    <property type="entry name" value="3-DEHYDROQUINATE SYNTHASE, CHLOROPLASTIC"/>
    <property type="match status" value="1"/>
</dbReference>
<feature type="binding site" evidence="19">
    <location>
        <begin position="115"/>
        <end position="119"/>
    </location>
    <ligand>
        <name>NAD(+)</name>
        <dbReference type="ChEBI" id="CHEBI:57540"/>
    </ligand>
</feature>
<evidence type="ECO:0000259" key="21">
    <source>
        <dbReference type="Pfam" id="PF24621"/>
    </source>
</evidence>
<evidence type="ECO:0000256" key="12">
    <source>
        <dbReference type="ARBA" id="ARBA00022723"/>
    </source>
</evidence>
<evidence type="ECO:0000313" key="22">
    <source>
        <dbReference type="EMBL" id="KAA5598290.1"/>
    </source>
</evidence>